<keyword evidence="1" id="KW-1185">Reference proteome</keyword>
<organism evidence="1 2">
    <name type="scientific">Acrobeloides nanus</name>
    <dbReference type="NCBI Taxonomy" id="290746"/>
    <lineage>
        <taxon>Eukaryota</taxon>
        <taxon>Metazoa</taxon>
        <taxon>Ecdysozoa</taxon>
        <taxon>Nematoda</taxon>
        <taxon>Chromadorea</taxon>
        <taxon>Rhabditida</taxon>
        <taxon>Tylenchina</taxon>
        <taxon>Cephalobomorpha</taxon>
        <taxon>Cephaloboidea</taxon>
        <taxon>Cephalobidae</taxon>
        <taxon>Acrobeloides</taxon>
    </lineage>
</organism>
<evidence type="ECO:0000313" key="1">
    <source>
        <dbReference type="Proteomes" id="UP000887540"/>
    </source>
</evidence>
<accession>A0A914CWN4</accession>
<dbReference type="WBParaSite" id="ACRNAN_scaffold14607.g21977.t1">
    <property type="protein sequence ID" value="ACRNAN_scaffold14607.g21977.t1"/>
    <property type="gene ID" value="ACRNAN_scaffold14607.g21977"/>
</dbReference>
<dbReference type="AlphaFoldDB" id="A0A914CWN4"/>
<dbReference type="Proteomes" id="UP000887540">
    <property type="component" value="Unplaced"/>
</dbReference>
<dbReference type="InterPro" id="IPR016135">
    <property type="entry name" value="UBQ-conjugating_enzyme/RWD"/>
</dbReference>
<proteinExistence type="predicted"/>
<sequence length="255" mass="30247">MSTFLEDFNAIIRDPNPQFAVINLEDIEVGDIFEWYFSLQFNLFFEKYEVKGKLQFSDNYPNEPPVISIYNPLITYENKEVVKLEEIGLSSQQWNDNGTPKLLLGYLHNSVWQKIIAFDEEKSKLWADGSIRRLIRSGYNKESLVLRKLDTFIHDAVQETLRRLVEVRLDEMYVRSAYEEDFFDAMSKIEALDYIEPMYAARVNSKADMRIFKEEENTDQFINNIRIKMITESFKNMEYVTSLMHDEIKVLILQR</sequence>
<dbReference type="Gene3D" id="3.10.110.10">
    <property type="entry name" value="Ubiquitin Conjugating Enzyme"/>
    <property type="match status" value="1"/>
</dbReference>
<name>A0A914CWN4_9BILA</name>
<protein>
    <submittedName>
        <fullName evidence="2">Uncharacterized protein</fullName>
    </submittedName>
</protein>
<dbReference type="SUPFAM" id="SSF54495">
    <property type="entry name" value="UBC-like"/>
    <property type="match status" value="1"/>
</dbReference>
<evidence type="ECO:0000313" key="2">
    <source>
        <dbReference type="WBParaSite" id="ACRNAN_scaffold14607.g21977.t1"/>
    </source>
</evidence>
<reference evidence="2" key="1">
    <citation type="submission" date="2022-11" db="UniProtKB">
        <authorList>
            <consortium name="WormBaseParasite"/>
        </authorList>
    </citation>
    <scope>IDENTIFICATION</scope>
</reference>